<keyword evidence="2" id="KW-0472">Membrane</keyword>
<dbReference type="AlphaFoldDB" id="A0A439CZS1"/>
<keyword evidence="2" id="KW-1133">Transmembrane helix</keyword>
<name>A0A439CZS1_9PEZI</name>
<feature type="transmembrane region" description="Helical" evidence="2">
    <location>
        <begin position="552"/>
        <end position="572"/>
    </location>
</feature>
<feature type="compositionally biased region" description="Polar residues" evidence="1">
    <location>
        <begin position="411"/>
        <end position="431"/>
    </location>
</feature>
<evidence type="ECO:0000256" key="2">
    <source>
        <dbReference type="SAM" id="Phobius"/>
    </source>
</evidence>
<feature type="compositionally biased region" description="Basic and acidic residues" evidence="1">
    <location>
        <begin position="14"/>
        <end position="33"/>
    </location>
</feature>
<protein>
    <recommendedName>
        <fullName evidence="3">Acyltransferase 3 domain-containing protein</fullName>
    </recommendedName>
</protein>
<feature type="region of interest" description="Disordered" evidence="1">
    <location>
        <begin position="410"/>
        <end position="431"/>
    </location>
</feature>
<comment type="caution">
    <text evidence="4">The sequence shown here is derived from an EMBL/GenBank/DDBJ whole genome shotgun (WGS) entry which is preliminary data.</text>
</comment>
<dbReference type="Proteomes" id="UP000286045">
    <property type="component" value="Unassembled WGS sequence"/>
</dbReference>
<dbReference type="GO" id="GO:0016747">
    <property type="term" value="F:acyltransferase activity, transferring groups other than amino-acyl groups"/>
    <property type="evidence" value="ECO:0007669"/>
    <property type="project" value="InterPro"/>
</dbReference>
<dbReference type="InterPro" id="IPR050879">
    <property type="entry name" value="Acyltransferase_3"/>
</dbReference>
<organism evidence="4 5">
    <name type="scientific">Xylaria grammica</name>
    <dbReference type="NCBI Taxonomy" id="363999"/>
    <lineage>
        <taxon>Eukaryota</taxon>
        <taxon>Fungi</taxon>
        <taxon>Dikarya</taxon>
        <taxon>Ascomycota</taxon>
        <taxon>Pezizomycotina</taxon>
        <taxon>Sordariomycetes</taxon>
        <taxon>Xylariomycetidae</taxon>
        <taxon>Xylariales</taxon>
        <taxon>Xylariaceae</taxon>
        <taxon>Xylaria</taxon>
    </lineage>
</organism>
<feature type="domain" description="Acyltransferase 3" evidence="3">
    <location>
        <begin position="319"/>
        <end position="568"/>
    </location>
</feature>
<dbReference type="PANTHER" id="PTHR23028:SF134">
    <property type="entry name" value="PUTATIVE (AFU_ORTHOLOGUE AFUA_4G08520)-RELATED"/>
    <property type="match status" value="1"/>
</dbReference>
<proteinExistence type="predicted"/>
<dbReference type="EMBL" id="RYZI01000243">
    <property type="protein sequence ID" value="RWA07693.1"/>
    <property type="molecule type" value="Genomic_DNA"/>
</dbReference>
<sequence>MAWFGSAQVGNRRSAPEEKRRSGDHVRDREEEASASRTRLDRDNIRCLDGLRGIACLLVFNYHFLWPWTPSIMLSYGALLPQAPEPYREWSSLPIICLWQRGRPMVAIFFAISGYVVSRHILRLIHQKRLEAAYQRLASAVFKRAFRLYIPPTISMFLVALLAQAGVFKSEDDIYKGPDSAYINGTVTNVTIGAHCYNNTVHVAGVASLADYMGWQDPLPLGNATVGLCINATSQGAGPTSVYYHAHRFEKQYARVLNDTTRLTRFEKHAYIPPYEGPAPLDIVNGTNITYGIPATWVEYGGMWEEHPLIHDNMTYALQNFTRVYAEWANSFTFNPYHPRYDPHTFTIPMELRGSMIVYIFLLGTAALRARWRLVLAGFFSAYSLVFGRWDVATFMGGTLLSDLDTELSSHPSDTPLQPPVTDSATNKRVGSRRPTCTATLVRWTAFVLALYLLSYPDAGAEYTPGFTFLAYLIPRYYAALAGWSFYQAIGALILLPCILRSSLLCHVLESRVPQYLGKISFSFYLVHGPVLHSLGFWIMPRLFEQLGRQNGYLVGYFVLLSVSLYLSNWWCKHVDRWSTTVGKRVEQMLLV</sequence>
<feature type="transmembrane region" description="Helical" evidence="2">
    <location>
        <begin position="146"/>
        <end position="168"/>
    </location>
</feature>
<accession>A0A439CZS1</accession>
<keyword evidence="5" id="KW-1185">Reference proteome</keyword>
<dbReference type="STRING" id="363999.A0A439CZS1"/>
<evidence type="ECO:0000313" key="4">
    <source>
        <dbReference type="EMBL" id="RWA07693.1"/>
    </source>
</evidence>
<keyword evidence="2" id="KW-0812">Transmembrane</keyword>
<feature type="transmembrane region" description="Helical" evidence="2">
    <location>
        <begin position="520"/>
        <end position="540"/>
    </location>
</feature>
<dbReference type="InterPro" id="IPR002656">
    <property type="entry name" value="Acyl_transf_3_dom"/>
</dbReference>
<evidence type="ECO:0000256" key="1">
    <source>
        <dbReference type="SAM" id="MobiDB-lite"/>
    </source>
</evidence>
<gene>
    <name evidence="4" type="ORF">EKO27_g7422</name>
</gene>
<feature type="transmembrane region" description="Helical" evidence="2">
    <location>
        <begin position="477"/>
        <end position="500"/>
    </location>
</feature>
<dbReference type="Pfam" id="PF01757">
    <property type="entry name" value="Acyl_transf_3"/>
    <property type="match status" value="2"/>
</dbReference>
<dbReference type="PANTHER" id="PTHR23028">
    <property type="entry name" value="ACETYLTRANSFERASE"/>
    <property type="match status" value="1"/>
</dbReference>
<evidence type="ECO:0000313" key="5">
    <source>
        <dbReference type="Proteomes" id="UP000286045"/>
    </source>
</evidence>
<feature type="region of interest" description="Disordered" evidence="1">
    <location>
        <begin position="1"/>
        <end position="33"/>
    </location>
</feature>
<reference evidence="4 5" key="1">
    <citation type="submission" date="2018-12" db="EMBL/GenBank/DDBJ databases">
        <title>Draft genome sequence of Xylaria grammica IHI A82.</title>
        <authorList>
            <person name="Buettner E."/>
            <person name="Kellner H."/>
        </authorList>
    </citation>
    <scope>NUCLEOTIDE SEQUENCE [LARGE SCALE GENOMIC DNA]</scope>
    <source>
        <strain evidence="4 5">IHI A82</strain>
    </source>
</reference>
<feature type="transmembrane region" description="Helical" evidence="2">
    <location>
        <begin position="105"/>
        <end position="125"/>
    </location>
</feature>
<feature type="domain" description="Acyltransferase 3" evidence="3">
    <location>
        <begin position="47"/>
        <end position="171"/>
    </location>
</feature>
<evidence type="ECO:0000259" key="3">
    <source>
        <dbReference type="Pfam" id="PF01757"/>
    </source>
</evidence>